<comment type="caution">
    <text evidence="18">The sequence shown here is derived from an EMBL/GenBank/DDBJ whole genome shotgun (WGS) entry which is preliminary data.</text>
</comment>
<evidence type="ECO:0000256" key="10">
    <source>
        <dbReference type="ARBA" id="ARBA00022777"/>
    </source>
</evidence>
<dbReference type="Pfam" id="PF02518">
    <property type="entry name" value="HATPase_c"/>
    <property type="match status" value="1"/>
</dbReference>
<dbReference type="PANTHER" id="PTHR44936:SF5">
    <property type="entry name" value="SENSOR HISTIDINE KINASE ENVZ"/>
    <property type="match status" value="1"/>
</dbReference>
<keyword evidence="11" id="KW-0067">ATP-binding</keyword>
<dbReference type="CDD" id="cd06225">
    <property type="entry name" value="HAMP"/>
    <property type="match status" value="1"/>
</dbReference>
<dbReference type="SUPFAM" id="SSF47384">
    <property type="entry name" value="Homodimeric domain of signal transducing histidine kinase"/>
    <property type="match status" value="1"/>
</dbReference>
<evidence type="ECO:0000259" key="16">
    <source>
        <dbReference type="PROSITE" id="PS50109"/>
    </source>
</evidence>
<dbReference type="SMART" id="SM00304">
    <property type="entry name" value="HAMP"/>
    <property type="match status" value="1"/>
</dbReference>
<keyword evidence="12 15" id="KW-1133">Transmembrane helix</keyword>
<proteinExistence type="predicted"/>
<dbReference type="EC" id="2.7.13.3" evidence="3"/>
<gene>
    <name evidence="18" type="primary">envZ</name>
    <name evidence="18" type="ORF">ACFSJ3_12775</name>
</gene>
<keyword evidence="8 15" id="KW-0812">Transmembrane</keyword>
<dbReference type="RefSeq" id="WP_345339570.1">
    <property type="nucleotide sequence ID" value="NZ_BAABLI010000009.1"/>
</dbReference>
<dbReference type="InterPro" id="IPR004358">
    <property type="entry name" value="Sig_transdc_His_kin-like_C"/>
</dbReference>
<dbReference type="PANTHER" id="PTHR44936">
    <property type="entry name" value="SENSOR PROTEIN CREC"/>
    <property type="match status" value="1"/>
</dbReference>
<dbReference type="EMBL" id="JBHUHT010000013">
    <property type="protein sequence ID" value="MFD2096864.1"/>
    <property type="molecule type" value="Genomic_DNA"/>
</dbReference>
<organism evidence="18 19">
    <name type="scientific">Corallincola platygyrae</name>
    <dbReference type="NCBI Taxonomy" id="1193278"/>
    <lineage>
        <taxon>Bacteria</taxon>
        <taxon>Pseudomonadati</taxon>
        <taxon>Pseudomonadota</taxon>
        <taxon>Gammaproteobacteria</taxon>
        <taxon>Alteromonadales</taxon>
        <taxon>Psychromonadaceae</taxon>
        <taxon>Corallincola</taxon>
    </lineage>
</organism>
<keyword evidence="4" id="KW-1003">Cell membrane</keyword>
<keyword evidence="19" id="KW-1185">Reference proteome</keyword>
<evidence type="ECO:0000313" key="18">
    <source>
        <dbReference type="EMBL" id="MFD2096864.1"/>
    </source>
</evidence>
<evidence type="ECO:0000256" key="12">
    <source>
        <dbReference type="ARBA" id="ARBA00022989"/>
    </source>
</evidence>
<dbReference type="InterPro" id="IPR036097">
    <property type="entry name" value="HisK_dim/P_sf"/>
</dbReference>
<feature type="domain" description="HAMP" evidence="17">
    <location>
        <begin position="175"/>
        <end position="227"/>
    </location>
</feature>
<comment type="catalytic activity">
    <reaction evidence="1">
        <text>ATP + protein L-histidine = ADP + protein N-phospho-L-histidine.</text>
        <dbReference type="EC" id="2.7.13.3"/>
    </reaction>
</comment>
<evidence type="ECO:0000313" key="19">
    <source>
        <dbReference type="Proteomes" id="UP001597380"/>
    </source>
</evidence>
<dbReference type="InterPro" id="IPR003594">
    <property type="entry name" value="HATPase_dom"/>
</dbReference>
<protein>
    <recommendedName>
        <fullName evidence="3">histidine kinase</fullName>
        <ecNumber evidence="3">2.7.13.3</ecNumber>
    </recommendedName>
</protein>
<keyword evidence="9" id="KW-0547">Nucleotide-binding</keyword>
<dbReference type="NCBIfam" id="NF007004">
    <property type="entry name" value="PRK09467.1"/>
    <property type="match status" value="1"/>
</dbReference>
<comment type="subcellular location">
    <subcellularLocation>
        <location evidence="2">Cell inner membrane</location>
        <topology evidence="2">Multi-pass membrane protein</topology>
    </subcellularLocation>
</comment>
<evidence type="ECO:0000256" key="3">
    <source>
        <dbReference type="ARBA" id="ARBA00012438"/>
    </source>
</evidence>
<evidence type="ECO:0000256" key="9">
    <source>
        <dbReference type="ARBA" id="ARBA00022741"/>
    </source>
</evidence>
<evidence type="ECO:0000256" key="2">
    <source>
        <dbReference type="ARBA" id="ARBA00004429"/>
    </source>
</evidence>
<accession>A0ABW4XNY0</accession>
<dbReference type="SUPFAM" id="SSF55874">
    <property type="entry name" value="ATPase domain of HSP90 chaperone/DNA topoisomerase II/histidine kinase"/>
    <property type="match status" value="1"/>
</dbReference>
<reference evidence="19" key="1">
    <citation type="journal article" date="2019" name="Int. J. Syst. Evol. Microbiol.">
        <title>The Global Catalogue of Microorganisms (GCM) 10K type strain sequencing project: providing services to taxonomists for standard genome sequencing and annotation.</title>
        <authorList>
            <consortium name="The Broad Institute Genomics Platform"/>
            <consortium name="The Broad Institute Genome Sequencing Center for Infectious Disease"/>
            <person name="Wu L."/>
            <person name="Ma J."/>
        </authorList>
    </citation>
    <scope>NUCLEOTIDE SEQUENCE [LARGE SCALE GENOMIC DNA]</scope>
    <source>
        <strain evidence="19">CGMCC 1.10992</strain>
    </source>
</reference>
<dbReference type="InterPro" id="IPR003660">
    <property type="entry name" value="HAMP_dom"/>
</dbReference>
<dbReference type="Pfam" id="PF00512">
    <property type="entry name" value="HisKA"/>
    <property type="match status" value="1"/>
</dbReference>
<feature type="transmembrane region" description="Helical" evidence="15">
    <location>
        <begin position="155"/>
        <end position="174"/>
    </location>
</feature>
<evidence type="ECO:0000256" key="7">
    <source>
        <dbReference type="ARBA" id="ARBA00022679"/>
    </source>
</evidence>
<keyword evidence="13" id="KW-0902">Two-component regulatory system</keyword>
<feature type="transmembrane region" description="Helical" evidence="15">
    <location>
        <begin position="12"/>
        <end position="36"/>
    </location>
</feature>
<dbReference type="Gene3D" id="1.10.287.130">
    <property type="match status" value="1"/>
</dbReference>
<dbReference type="SMART" id="SM00387">
    <property type="entry name" value="HATPase_c"/>
    <property type="match status" value="1"/>
</dbReference>
<evidence type="ECO:0000256" key="5">
    <source>
        <dbReference type="ARBA" id="ARBA00022519"/>
    </source>
</evidence>
<dbReference type="GO" id="GO:0004673">
    <property type="term" value="F:protein histidine kinase activity"/>
    <property type="evidence" value="ECO:0007669"/>
    <property type="project" value="UniProtKB-EC"/>
</dbReference>
<dbReference type="PRINTS" id="PR00344">
    <property type="entry name" value="BCTRLSENSOR"/>
</dbReference>
<dbReference type="PROSITE" id="PS50109">
    <property type="entry name" value="HIS_KIN"/>
    <property type="match status" value="1"/>
</dbReference>
<evidence type="ECO:0000256" key="4">
    <source>
        <dbReference type="ARBA" id="ARBA00022475"/>
    </source>
</evidence>
<keyword evidence="10 18" id="KW-0418">Kinase</keyword>
<evidence type="ECO:0000256" key="15">
    <source>
        <dbReference type="SAM" id="Phobius"/>
    </source>
</evidence>
<dbReference type="Proteomes" id="UP001597380">
    <property type="component" value="Unassembled WGS sequence"/>
</dbReference>
<dbReference type="Pfam" id="PF00672">
    <property type="entry name" value="HAMP"/>
    <property type="match status" value="1"/>
</dbReference>
<sequence length="437" mass="48993">MKLLPRSAFGQTVLLIGTLLLINQLVSYVTVALYVIKPNYQQLMHLLGNQVKVVFMDEPIDGRKRIWIPRELSLRFQEATGITAYTEPAAMHNGLENASYYAFLSQQMSEELGGEAEVWIEQNENYRVWVRPPQAPDLWLRIPMSGLEETAFSPLTLYLVVIGVLSVVGGWLFARQLNRPLKSLEKAAAAVGRGEHPAPLEERGASDVVEVTRAFNQMTQGVQRLEADRQLLMAGVSHDLRTPLTRIRLATEMMSQEEDYLKDGIVADIEDMNAIIDQFIDYVRHDRDESLTPVDLNMLISDVCRAEESKLHHIDFRPGQIPDVPIRETSIKRVITNLLDNVHKYGGDKVEISTSFNPKQQQVITLLRDFGNGIPEQHIDKMFEPFTQGDEARGGEGSGLGLAIIKRIVDMHGGQVSLSNHSEGGLVIEILLPTSHV</sequence>
<dbReference type="InterPro" id="IPR003661">
    <property type="entry name" value="HisK_dim/P_dom"/>
</dbReference>
<keyword evidence="5" id="KW-0997">Cell inner membrane</keyword>
<dbReference type="SMART" id="SM00388">
    <property type="entry name" value="HisKA"/>
    <property type="match status" value="1"/>
</dbReference>
<keyword evidence="7 18" id="KW-0808">Transferase</keyword>
<evidence type="ECO:0000256" key="14">
    <source>
        <dbReference type="ARBA" id="ARBA00023136"/>
    </source>
</evidence>
<keyword evidence="14 15" id="KW-0472">Membrane</keyword>
<dbReference type="InterPro" id="IPR036890">
    <property type="entry name" value="HATPase_C_sf"/>
</dbReference>
<dbReference type="PROSITE" id="PS50885">
    <property type="entry name" value="HAMP"/>
    <property type="match status" value="1"/>
</dbReference>
<evidence type="ECO:0000259" key="17">
    <source>
        <dbReference type="PROSITE" id="PS50885"/>
    </source>
</evidence>
<evidence type="ECO:0000256" key="1">
    <source>
        <dbReference type="ARBA" id="ARBA00000085"/>
    </source>
</evidence>
<evidence type="ECO:0000256" key="11">
    <source>
        <dbReference type="ARBA" id="ARBA00022840"/>
    </source>
</evidence>
<evidence type="ECO:0000256" key="13">
    <source>
        <dbReference type="ARBA" id="ARBA00023012"/>
    </source>
</evidence>
<dbReference type="Gene3D" id="3.30.565.10">
    <property type="entry name" value="Histidine kinase-like ATPase, C-terminal domain"/>
    <property type="match status" value="1"/>
</dbReference>
<dbReference type="InterPro" id="IPR005467">
    <property type="entry name" value="His_kinase_dom"/>
</dbReference>
<dbReference type="InterPro" id="IPR050980">
    <property type="entry name" value="2C_sensor_his_kinase"/>
</dbReference>
<keyword evidence="6" id="KW-0597">Phosphoprotein</keyword>
<evidence type="ECO:0000256" key="8">
    <source>
        <dbReference type="ARBA" id="ARBA00022692"/>
    </source>
</evidence>
<dbReference type="CDD" id="cd00082">
    <property type="entry name" value="HisKA"/>
    <property type="match status" value="1"/>
</dbReference>
<feature type="domain" description="Histidine kinase" evidence="16">
    <location>
        <begin position="235"/>
        <end position="436"/>
    </location>
</feature>
<name>A0ABW4XNY0_9GAMM</name>
<evidence type="ECO:0000256" key="6">
    <source>
        <dbReference type="ARBA" id="ARBA00022553"/>
    </source>
</evidence>